<accession>A0ABQ4P5T5</accession>
<protein>
    <recommendedName>
        <fullName evidence="4">Type IV pilus biogenesis protein PilP</fullName>
    </recommendedName>
</protein>
<feature type="coiled-coil region" evidence="1">
    <location>
        <begin position="104"/>
        <end position="131"/>
    </location>
</feature>
<reference evidence="2" key="1">
    <citation type="submission" date="2021-05" db="EMBL/GenBank/DDBJ databases">
        <title>Molecular characterization for Shewanella algae harboring chromosomal blaOXA-55-like strains isolated from clinical and environment sample.</title>
        <authorList>
            <person name="Ohama Y."/>
            <person name="Aoki K."/>
            <person name="Harada S."/>
            <person name="Moriya K."/>
            <person name="Ishii Y."/>
            <person name="Tateda K."/>
        </authorList>
    </citation>
    <scope>NUCLEOTIDE SEQUENCE</scope>
    <source>
        <strain evidence="2">JCM 11563</strain>
    </source>
</reference>
<comment type="caution">
    <text evidence="2">The sequence shown here is derived from an EMBL/GenBank/DDBJ whole genome shotgun (WGS) entry which is preliminary data.</text>
</comment>
<sequence>MKEMFKKNARWFGLAAVAVPVIALTVPPLLPSADVNYGSSGTSSVMEPVQNASVDPVPDNATGPITEPALSIQATVKAKPTTVIVAPPVQMQIALNKDAQAIINKTAEISLKQLDAALEEAKAKERQAKSTYVEKKDLDPLGLGDAGLTYLSQPSNANTAPDTLSRVVLNSLITTDGKTSAYLSVDDLMPVRVTKGSELGDIRVEKITEKGVTVSLNDKTRFLSGASYE</sequence>
<evidence type="ECO:0000256" key="1">
    <source>
        <dbReference type="SAM" id="Coils"/>
    </source>
</evidence>
<evidence type="ECO:0000313" key="2">
    <source>
        <dbReference type="EMBL" id="GIU42912.1"/>
    </source>
</evidence>
<gene>
    <name evidence="2" type="ORF">TUM4438_10600</name>
</gene>
<dbReference type="EMBL" id="BPEY01000012">
    <property type="protein sequence ID" value="GIU42912.1"/>
    <property type="molecule type" value="Genomic_DNA"/>
</dbReference>
<dbReference type="RefSeq" id="WP_246616106.1">
    <property type="nucleotide sequence ID" value="NZ_BPEY01000012.1"/>
</dbReference>
<name>A0ABQ4P5T5_9GAMM</name>
<evidence type="ECO:0008006" key="4">
    <source>
        <dbReference type="Google" id="ProtNLM"/>
    </source>
</evidence>
<dbReference type="Proteomes" id="UP000887104">
    <property type="component" value="Unassembled WGS sequence"/>
</dbReference>
<evidence type="ECO:0000313" key="3">
    <source>
        <dbReference type="Proteomes" id="UP000887104"/>
    </source>
</evidence>
<keyword evidence="3" id="KW-1185">Reference proteome</keyword>
<proteinExistence type="predicted"/>
<organism evidence="2 3">
    <name type="scientific">Shewanella sairae</name>
    <dbReference type="NCBI Taxonomy" id="190310"/>
    <lineage>
        <taxon>Bacteria</taxon>
        <taxon>Pseudomonadati</taxon>
        <taxon>Pseudomonadota</taxon>
        <taxon>Gammaproteobacteria</taxon>
        <taxon>Alteromonadales</taxon>
        <taxon>Shewanellaceae</taxon>
        <taxon>Shewanella</taxon>
    </lineage>
</organism>
<keyword evidence="1" id="KW-0175">Coiled coil</keyword>